<reference evidence="2 3" key="2">
    <citation type="journal article" date="2013" name="Int. J. Syst. Evol. Microbiol.">
        <title>Methylophaga nitratireducenticrescens sp. nov. and Methylophaga frappieri sp. nov., isolated from the biofilm of the methanol-fed denitrification system treating the seawater at the Montreal Biodome.</title>
        <authorList>
            <person name="Villeneuve C."/>
            <person name="Martineau C."/>
            <person name="Mauffrey F."/>
            <person name="Villemur R."/>
        </authorList>
    </citation>
    <scope>NUCLEOTIDE SEQUENCE [LARGE SCALE GENOMIC DNA]</scope>
    <source>
        <strain evidence="2 3">JAM1</strain>
    </source>
</reference>
<comment type="similarity">
    <text evidence="1">Belongs to the UPF0337 (CsbD) family.</text>
</comment>
<reference evidence="2 3" key="1">
    <citation type="journal article" date="2012" name="J. Bacteriol.">
        <title>Complete genome sequences of Methylophaga sp. strain JAM1 and Methylophaga sp. strain JAM7.</title>
        <authorList>
            <person name="Villeneuve C."/>
            <person name="Martineau C."/>
            <person name="Mauffrey F."/>
            <person name="Villemur R."/>
        </authorList>
    </citation>
    <scope>NUCLEOTIDE SEQUENCE [LARGE SCALE GENOMIC DNA]</scope>
    <source>
        <strain evidence="2 3">JAM1</strain>
    </source>
</reference>
<dbReference type="PANTHER" id="PTHR34977:SF1">
    <property type="entry name" value="UPF0337 PROTEIN YJBJ"/>
    <property type="match status" value="1"/>
</dbReference>
<dbReference type="HOGENOM" id="CLU_135567_4_1_6"/>
<dbReference type="OrthoDB" id="9796058at2"/>
<dbReference type="Pfam" id="PF05532">
    <property type="entry name" value="CsbD"/>
    <property type="match status" value="1"/>
</dbReference>
<keyword evidence="3" id="KW-1185">Reference proteome</keyword>
<dbReference type="PIRSF" id="PIRSF039008">
    <property type="entry name" value="YjbJ"/>
    <property type="match status" value="1"/>
</dbReference>
<dbReference type="KEGG" id="mej:Q7A_693"/>
<name>I1XGM0_METNJ</name>
<dbReference type="Gene3D" id="1.10.1470.10">
    <property type="entry name" value="YjbJ"/>
    <property type="match status" value="1"/>
</dbReference>
<dbReference type="RefSeq" id="WP_014705914.1">
    <property type="nucleotide sequence ID" value="NC_017857.3"/>
</dbReference>
<protein>
    <submittedName>
        <fullName evidence="2">CsbD family protein</fullName>
    </submittedName>
</protein>
<dbReference type="AlphaFoldDB" id="I1XGM0"/>
<dbReference type="InterPro" id="IPR008462">
    <property type="entry name" value="CsbD"/>
</dbReference>
<dbReference type="PATRIC" id="fig|754476.3.peg.683"/>
<dbReference type="eggNOG" id="COG3237">
    <property type="taxonomic scope" value="Bacteria"/>
</dbReference>
<accession>I1XGM0</accession>
<dbReference type="PANTHER" id="PTHR34977">
    <property type="entry name" value="UPF0337 PROTEIN YJBJ"/>
    <property type="match status" value="1"/>
</dbReference>
<dbReference type="SUPFAM" id="SSF69047">
    <property type="entry name" value="Hypothetical protein YjbJ"/>
    <property type="match status" value="1"/>
</dbReference>
<sequence>MSTDIAEGKWTQVKGKLRESWGDLTDDEIEQTKGNSQQLVGLLQERYGLANDQAEKEVEALTK</sequence>
<proteinExistence type="inferred from homology"/>
<dbReference type="InterPro" id="IPR036629">
    <property type="entry name" value="YjbJ_sf"/>
</dbReference>
<organism evidence="2 3">
    <name type="scientific">Methylophaga nitratireducenticrescens</name>
    <dbReference type="NCBI Taxonomy" id="754476"/>
    <lineage>
        <taxon>Bacteria</taxon>
        <taxon>Pseudomonadati</taxon>
        <taxon>Pseudomonadota</taxon>
        <taxon>Gammaproteobacteria</taxon>
        <taxon>Thiotrichales</taxon>
        <taxon>Piscirickettsiaceae</taxon>
        <taxon>Methylophaga</taxon>
    </lineage>
</organism>
<dbReference type="InterPro" id="IPR026042">
    <property type="entry name" value="YjbJ"/>
</dbReference>
<evidence type="ECO:0000256" key="1">
    <source>
        <dbReference type="ARBA" id="ARBA00009129"/>
    </source>
</evidence>
<dbReference type="STRING" id="754476.Q7A_693"/>
<dbReference type="InterPro" id="IPR050423">
    <property type="entry name" value="UPF0337_stress_rsp"/>
</dbReference>
<gene>
    <name evidence="2" type="ordered locus">Q7A_693</name>
</gene>
<dbReference type="EMBL" id="CP003390">
    <property type="protein sequence ID" value="AFI83539.1"/>
    <property type="molecule type" value="Genomic_DNA"/>
</dbReference>
<evidence type="ECO:0000313" key="3">
    <source>
        <dbReference type="Proteomes" id="UP000009144"/>
    </source>
</evidence>
<evidence type="ECO:0000313" key="2">
    <source>
        <dbReference type="EMBL" id="AFI83539.1"/>
    </source>
</evidence>
<dbReference type="Proteomes" id="UP000009144">
    <property type="component" value="Chromosome"/>
</dbReference>